<evidence type="ECO:0000259" key="5">
    <source>
        <dbReference type="PROSITE" id="PS51792"/>
    </source>
</evidence>
<evidence type="ECO:0000256" key="4">
    <source>
        <dbReference type="SAM" id="MobiDB-lite"/>
    </source>
</evidence>
<feature type="domain" description="Yippee" evidence="5">
    <location>
        <begin position="36"/>
        <end position="136"/>
    </location>
</feature>
<dbReference type="PROSITE" id="PS51792">
    <property type="entry name" value="YIPPEE"/>
    <property type="match status" value="1"/>
</dbReference>
<dbReference type="EMBL" id="LKEA01000020">
    <property type="protein sequence ID" value="ROW00771.1"/>
    <property type="molecule type" value="Genomic_DNA"/>
</dbReference>
<feature type="compositionally biased region" description="Low complexity" evidence="4">
    <location>
        <begin position="37"/>
        <end position="51"/>
    </location>
</feature>
<evidence type="ECO:0000256" key="3">
    <source>
        <dbReference type="ARBA" id="ARBA00022833"/>
    </source>
</evidence>
<dbReference type="InterPro" id="IPR004910">
    <property type="entry name" value="Yippee/Mis18/Cereblon"/>
</dbReference>
<dbReference type="Proteomes" id="UP000283895">
    <property type="component" value="Unassembled WGS sequence"/>
</dbReference>
<protein>
    <recommendedName>
        <fullName evidence="5">Yippee domain-containing protein</fullName>
    </recommendedName>
</protein>
<feature type="region of interest" description="Disordered" evidence="4">
    <location>
        <begin position="147"/>
        <end position="206"/>
    </location>
</feature>
<evidence type="ECO:0000256" key="2">
    <source>
        <dbReference type="ARBA" id="ARBA00022723"/>
    </source>
</evidence>
<dbReference type="PANTHER" id="PTHR13848">
    <property type="entry name" value="PROTEIN YIPPEE-LIKE CG15309-RELATED"/>
    <property type="match status" value="1"/>
</dbReference>
<evidence type="ECO:0000313" key="7">
    <source>
        <dbReference type="Proteomes" id="UP000283895"/>
    </source>
</evidence>
<feature type="region of interest" description="Disordered" evidence="4">
    <location>
        <begin position="224"/>
        <end position="248"/>
    </location>
</feature>
<evidence type="ECO:0000256" key="1">
    <source>
        <dbReference type="ARBA" id="ARBA00005613"/>
    </source>
</evidence>
<accession>A0A423WBK8</accession>
<dbReference type="InterPro" id="IPR034751">
    <property type="entry name" value="Yippee"/>
</dbReference>
<keyword evidence="2" id="KW-0479">Metal-binding</keyword>
<proteinExistence type="inferred from homology"/>
<dbReference type="InterPro" id="IPR039058">
    <property type="entry name" value="Yippee_fam"/>
</dbReference>
<evidence type="ECO:0000313" key="6">
    <source>
        <dbReference type="EMBL" id="ROW00771.1"/>
    </source>
</evidence>
<sequence length="248" mass="25896">MQSRVTSDAYGLQIVSKGFTGRHGRALLVAAPPPTATPTCPGSPLSTTTGSPSPPAAPTNANSYNSLARDGANLVNVTVGRPEPRALVTGAHVVADITCATCGVKIGWKYVDAREQSQKYKVGKFILETERVVLHRSWEDVLAGEEGAPPGHFYSSSAPAGSSSMGGGRKVSCSSDKSGGGVDEEDERGCSGESEEEVAFNSDDEDECEDIFAGVWDAATVARRRGSGVGGGRHSRATRKNRGIGWGR</sequence>
<feature type="region of interest" description="Disordered" evidence="4">
    <location>
        <begin position="31"/>
        <end position="65"/>
    </location>
</feature>
<reference evidence="6 7" key="1">
    <citation type="submission" date="2015-09" db="EMBL/GenBank/DDBJ databases">
        <title>Host preference determinants of Valsa canker pathogens revealed by comparative genomics.</title>
        <authorList>
            <person name="Yin Z."/>
            <person name="Huang L."/>
        </authorList>
    </citation>
    <scope>NUCLEOTIDE SEQUENCE [LARGE SCALE GENOMIC DNA]</scope>
    <source>
        <strain evidence="6 7">03-1</strain>
    </source>
</reference>
<dbReference type="GO" id="GO:0046872">
    <property type="term" value="F:metal ion binding"/>
    <property type="evidence" value="ECO:0007669"/>
    <property type="project" value="UniProtKB-KW"/>
</dbReference>
<gene>
    <name evidence="6" type="ORF">VMCG_06566</name>
</gene>
<keyword evidence="3" id="KW-0862">Zinc</keyword>
<dbReference type="Pfam" id="PF03226">
    <property type="entry name" value="Yippee-Mis18"/>
    <property type="match status" value="1"/>
</dbReference>
<name>A0A423WBK8_9PEZI</name>
<organism evidence="6 7">
    <name type="scientific">Cytospora schulzeri</name>
    <dbReference type="NCBI Taxonomy" id="448051"/>
    <lineage>
        <taxon>Eukaryota</taxon>
        <taxon>Fungi</taxon>
        <taxon>Dikarya</taxon>
        <taxon>Ascomycota</taxon>
        <taxon>Pezizomycotina</taxon>
        <taxon>Sordariomycetes</taxon>
        <taxon>Sordariomycetidae</taxon>
        <taxon>Diaporthales</taxon>
        <taxon>Cytosporaceae</taxon>
        <taxon>Cytospora</taxon>
    </lineage>
</organism>
<dbReference type="STRING" id="356882.A0A423WBK8"/>
<comment type="caution">
    <text evidence="6">The sequence shown here is derived from an EMBL/GenBank/DDBJ whole genome shotgun (WGS) entry which is preliminary data.</text>
</comment>
<feature type="compositionally biased region" description="Acidic residues" evidence="4">
    <location>
        <begin position="182"/>
        <end position="206"/>
    </location>
</feature>
<dbReference type="AlphaFoldDB" id="A0A423WBK8"/>
<feature type="compositionally biased region" description="Basic residues" evidence="4">
    <location>
        <begin position="233"/>
        <end position="242"/>
    </location>
</feature>
<keyword evidence="7" id="KW-1185">Reference proteome</keyword>
<dbReference type="OrthoDB" id="6407410at2759"/>
<comment type="similarity">
    <text evidence="1">Belongs to the yippee family.</text>
</comment>